<sequence length="618" mass="71924">MSSDSEDSSTIDENIYQVSDLYKLYRPLWVAKSIDQSYLNKHKIFRTMCDFNITHGFLMKNLLKRKIKLKDLHATKIKNIDGLIITTTEENEQLYYGAVRNNLIEFCPISSIACYLFSRFHIADEHGAYEFNESNIINLLDEIYLLKGNNKLNAISYSQQHKSAINALSLSGLNYKDINLLKLLTTHTFEIKEKLQSNSPKNLPLNLIFKLSGFNSIEDYHIERDLIQPPEALTRKIFPFINNLDDSNQFKQLISLLRICLCQDMIIIKFKYPQNAISTHAIFNSEEFDEYIKEVQSNGKLNSIIQKNSVYSIIAEDTESEDSSGRRSSDRSSDNIANEKTQITSLNMKIIQLNEKLETLSKESLDLKNLLISFVEKQTDVFQKQSENFQIIQNSINGLIILISTNNKNSLPLIQQSLSETSNFISNQEQMNIKLGINNTIELLSKLNQEQHHQQAHHQFPHQLQPQSFYSKSPSMPILPPRSDSLSPENQSLNVSNIPLTPQQQERQRILNKRLSRQATTLFEMWDDFKNLEKELKDYDITVTEWLKVHGSSERQFRHTRLKIIKFIEEEAERRNCSVELIKERLHNKMRNRLRPWTLDEVQRMLTSGNKIDLDDTR</sequence>
<dbReference type="Pfam" id="PF16787">
    <property type="entry name" value="NDC10_II"/>
    <property type="match status" value="1"/>
</dbReference>
<accession>A0A9W4XFS7</accession>
<comment type="caution">
    <text evidence="3">The sequence shown here is derived from an EMBL/GenBank/DDBJ whole genome shotgun (WGS) entry which is preliminary data.</text>
</comment>
<evidence type="ECO:0000259" key="2">
    <source>
        <dbReference type="Pfam" id="PF16787"/>
    </source>
</evidence>
<feature type="region of interest" description="Disordered" evidence="1">
    <location>
        <begin position="316"/>
        <end position="338"/>
    </location>
</feature>
<dbReference type="AlphaFoldDB" id="A0A9W4XFS7"/>
<dbReference type="InterPro" id="IPR031872">
    <property type="entry name" value="NDC10_II"/>
</dbReference>
<proteinExistence type="predicted"/>
<dbReference type="OrthoDB" id="4016214at2759"/>
<feature type="compositionally biased region" description="Polar residues" evidence="1">
    <location>
        <begin position="484"/>
        <end position="503"/>
    </location>
</feature>
<evidence type="ECO:0000313" key="4">
    <source>
        <dbReference type="Proteomes" id="UP001152885"/>
    </source>
</evidence>
<organism evidence="3 4">
    <name type="scientific">Candida verbasci</name>
    <dbReference type="NCBI Taxonomy" id="1227364"/>
    <lineage>
        <taxon>Eukaryota</taxon>
        <taxon>Fungi</taxon>
        <taxon>Dikarya</taxon>
        <taxon>Ascomycota</taxon>
        <taxon>Saccharomycotina</taxon>
        <taxon>Pichiomycetes</taxon>
        <taxon>Debaryomycetaceae</taxon>
        <taxon>Candida/Lodderomyces clade</taxon>
        <taxon>Candida</taxon>
    </lineage>
</organism>
<evidence type="ECO:0000256" key="1">
    <source>
        <dbReference type="SAM" id="MobiDB-lite"/>
    </source>
</evidence>
<dbReference type="GO" id="GO:0003677">
    <property type="term" value="F:DNA binding"/>
    <property type="evidence" value="ECO:0007669"/>
    <property type="project" value="InterPro"/>
</dbReference>
<evidence type="ECO:0000313" key="3">
    <source>
        <dbReference type="EMBL" id="CAI5760792.1"/>
    </source>
</evidence>
<gene>
    <name evidence="3" type="ORF">CANVERA_P5300</name>
</gene>
<reference evidence="3" key="1">
    <citation type="submission" date="2022-12" db="EMBL/GenBank/DDBJ databases">
        <authorList>
            <person name="Brejova B."/>
        </authorList>
    </citation>
    <scope>NUCLEOTIDE SEQUENCE</scope>
</reference>
<feature type="compositionally biased region" description="Basic and acidic residues" evidence="1">
    <location>
        <begin position="323"/>
        <end position="333"/>
    </location>
</feature>
<name>A0A9W4XFS7_9ASCO</name>
<dbReference type="InterPro" id="IPR038279">
    <property type="entry name" value="Ndc10_dom2_sf"/>
</dbReference>
<feature type="region of interest" description="Disordered" evidence="1">
    <location>
        <begin position="451"/>
        <end position="503"/>
    </location>
</feature>
<dbReference type="EMBL" id="CANTUO010000007">
    <property type="protein sequence ID" value="CAI5760792.1"/>
    <property type="molecule type" value="Genomic_DNA"/>
</dbReference>
<dbReference type="Gene3D" id="1.10.443.20">
    <property type="entry name" value="Centromere DNA-binding protein complex CBF3 subunit, domain 2"/>
    <property type="match status" value="1"/>
</dbReference>
<protein>
    <recommendedName>
        <fullName evidence="2">Ndc10 domain-containing protein</fullName>
    </recommendedName>
</protein>
<feature type="domain" description="Ndc10" evidence="2">
    <location>
        <begin position="35"/>
        <end position="288"/>
    </location>
</feature>
<dbReference type="Proteomes" id="UP001152885">
    <property type="component" value="Unassembled WGS sequence"/>
</dbReference>
<keyword evidence="4" id="KW-1185">Reference proteome</keyword>